<evidence type="ECO:0000256" key="2">
    <source>
        <dbReference type="ARBA" id="ARBA00011900"/>
    </source>
</evidence>
<keyword evidence="4 8" id="KW-0808">Transferase</keyword>
<gene>
    <name evidence="9" type="ORF">DWZ32_22105</name>
</gene>
<dbReference type="EC" id="2.1.1.72" evidence="2 8"/>
<name>A0AB37M3F3_9BACE</name>
<dbReference type="AlphaFoldDB" id="A0AB37M3F3"/>
<dbReference type="GO" id="GO:1904047">
    <property type="term" value="F:S-adenosyl-L-methionine binding"/>
    <property type="evidence" value="ECO:0007669"/>
    <property type="project" value="TreeGrafter"/>
</dbReference>
<proteinExistence type="inferred from homology"/>
<sequence>MQNDNILEIETTIEKPFLRWAGGKRWLIKHLPGLLPKQFNDYHEPFLGGASIFLYLKSCNLIQNHSFLSDFNSDLINVYKQLQNNSQEIINLLKTYKNERDFYYSIRAVRPQNEIEKAAIFIYLNRTSYNGIYRVNRDGLYNVPFGYRNGKNLLDCSNFSRISDLLSQNVTFQASDFEIVRENIKPYDLVFLDPPYTVAHENNGFIQYNQQIFSWDDQKRLADLLKFISTSNAYFILTNAAHVSIAELFNGLGNLHVVQRPSTIGGKGAKRTKVNEYVFTNVIL</sequence>
<protein>
    <recommendedName>
        <fullName evidence="2 8">Site-specific DNA-methyltransferase (adenine-specific)</fullName>
        <ecNumber evidence="2 8">2.1.1.72</ecNumber>
    </recommendedName>
</protein>
<dbReference type="PANTHER" id="PTHR30481">
    <property type="entry name" value="DNA ADENINE METHYLASE"/>
    <property type="match status" value="1"/>
</dbReference>
<dbReference type="GO" id="GO:0009007">
    <property type="term" value="F:site-specific DNA-methyltransferase (adenine-specific) activity"/>
    <property type="evidence" value="ECO:0007669"/>
    <property type="project" value="UniProtKB-UniRule"/>
</dbReference>
<keyword evidence="3 8" id="KW-0489">Methyltransferase</keyword>
<accession>A0AB37M3F3</accession>
<dbReference type="GO" id="GO:0006298">
    <property type="term" value="P:mismatch repair"/>
    <property type="evidence" value="ECO:0007669"/>
    <property type="project" value="TreeGrafter"/>
</dbReference>
<evidence type="ECO:0000313" key="9">
    <source>
        <dbReference type="EMBL" id="RHN02089.1"/>
    </source>
</evidence>
<dbReference type="PANTHER" id="PTHR30481:SF3">
    <property type="entry name" value="DNA ADENINE METHYLASE"/>
    <property type="match status" value="1"/>
</dbReference>
<dbReference type="InterPro" id="IPR023095">
    <property type="entry name" value="Ade_MeTrfase_dom_2"/>
</dbReference>
<evidence type="ECO:0000256" key="3">
    <source>
        <dbReference type="ARBA" id="ARBA00022603"/>
    </source>
</evidence>
<evidence type="ECO:0000256" key="6">
    <source>
        <dbReference type="ARBA" id="ARBA00047942"/>
    </source>
</evidence>
<dbReference type="SUPFAM" id="SSF53335">
    <property type="entry name" value="S-adenosyl-L-methionine-dependent methyltransferases"/>
    <property type="match status" value="1"/>
</dbReference>
<dbReference type="NCBIfam" id="TIGR00571">
    <property type="entry name" value="dam"/>
    <property type="match status" value="1"/>
</dbReference>
<dbReference type="PRINTS" id="PR00505">
    <property type="entry name" value="D12N6MTFRASE"/>
</dbReference>
<dbReference type="InterPro" id="IPR012327">
    <property type="entry name" value="MeTrfase_D12"/>
</dbReference>
<feature type="binding site" evidence="7">
    <location>
        <position position="193"/>
    </location>
    <ligand>
        <name>S-adenosyl-L-methionine</name>
        <dbReference type="ChEBI" id="CHEBI:59789"/>
    </ligand>
</feature>
<dbReference type="RefSeq" id="WP_117707766.1">
    <property type="nucleotide sequence ID" value="NZ_JAQCXL010000041.1"/>
</dbReference>
<reference evidence="9 10" key="1">
    <citation type="submission" date="2018-08" db="EMBL/GenBank/DDBJ databases">
        <title>A genome reference for cultivated species of the human gut microbiota.</title>
        <authorList>
            <person name="Zou Y."/>
            <person name="Xue W."/>
            <person name="Luo G."/>
        </authorList>
    </citation>
    <scope>NUCLEOTIDE SEQUENCE [LARGE SCALE GENOMIC DNA]</scope>
    <source>
        <strain evidence="9 10">AF31-23</strain>
    </source>
</reference>
<dbReference type="GO" id="GO:0009307">
    <property type="term" value="P:DNA restriction-modification system"/>
    <property type="evidence" value="ECO:0007669"/>
    <property type="project" value="InterPro"/>
</dbReference>
<comment type="similarity">
    <text evidence="1 8">Belongs to the N(4)/N(6)-methyltransferase family.</text>
</comment>
<dbReference type="InterPro" id="IPR002052">
    <property type="entry name" value="DNA_methylase_N6_adenine_CS"/>
</dbReference>
<evidence type="ECO:0000256" key="5">
    <source>
        <dbReference type="ARBA" id="ARBA00022691"/>
    </source>
</evidence>
<evidence type="ECO:0000256" key="8">
    <source>
        <dbReference type="RuleBase" id="RU361257"/>
    </source>
</evidence>
<feature type="binding site" evidence="7">
    <location>
        <position position="20"/>
    </location>
    <ligand>
        <name>S-adenosyl-L-methionine</name>
        <dbReference type="ChEBI" id="CHEBI:59789"/>
    </ligand>
</feature>
<keyword evidence="5 8" id="KW-0949">S-adenosyl-L-methionine</keyword>
<dbReference type="Pfam" id="PF02086">
    <property type="entry name" value="MethyltransfD12"/>
    <property type="match status" value="1"/>
</dbReference>
<dbReference type="InterPro" id="IPR029063">
    <property type="entry name" value="SAM-dependent_MTases_sf"/>
</dbReference>
<dbReference type="PIRSF" id="PIRSF000398">
    <property type="entry name" value="M_m6A_EcoRV"/>
    <property type="match status" value="1"/>
</dbReference>
<organism evidence="9 10">
    <name type="scientific">Bacteroides intestinalis</name>
    <dbReference type="NCBI Taxonomy" id="329854"/>
    <lineage>
        <taxon>Bacteria</taxon>
        <taxon>Pseudomonadati</taxon>
        <taxon>Bacteroidota</taxon>
        <taxon>Bacteroidia</taxon>
        <taxon>Bacteroidales</taxon>
        <taxon>Bacteroidaceae</taxon>
        <taxon>Bacteroides</taxon>
    </lineage>
</organism>
<feature type="binding site" evidence="7">
    <location>
        <position position="70"/>
    </location>
    <ligand>
        <name>S-adenosyl-L-methionine</name>
        <dbReference type="ChEBI" id="CHEBI:59789"/>
    </ligand>
</feature>
<feature type="binding site" evidence="7">
    <location>
        <position position="24"/>
    </location>
    <ligand>
        <name>S-adenosyl-L-methionine</name>
        <dbReference type="ChEBI" id="CHEBI:59789"/>
    </ligand>
</feature>
<dbReference type="Gene3D" id="3.40.50.150">
    <property type="entry name" value="Vaccinia Virus protein VP39"/>
    <property type="match status" value="1"/>
</dbReference>
<evidence type="ECO:0000256" key="1">
    <source>
        <dbReference type="ARBA" id="ARBA00006594"/>
    </source>
</evidence>
<dbReference type="Proteomes" id="UP000286003">
    <property type="component" value="Unassembled WGS sequence"/>
</dbReference>
<dbReference type="InterPro" id="IPR012263">
    <property type="entry name" value="M_m6A_EcoRV"/>
</dbReference>
<comment type="catalytic activity">
    <reaction evidence="6 8">
        <text>a 2'-deoxyadenosine in DNA + S-adenosyl-L-methionine = an N(6)-methyl-2'-deoxyadenosine in DNA + S-adenosyl-L-homocysteine + H(+)</text>
        <dbReference type="Rhea" id="RHEA:15197"/>
        <dbReference type="Rhea" id="RHEA-COMP:12418"/>
        <dbReference type="Rhea" id="RHEA-COMP:12419"/>
        <dbReference type="ChEBI" id="CHEBI:15378"/>
        <dbReference type="ChEBI" id="CHEBI:57856"/>
        <dbReference type="ChEBI" id="CHEBI:59789"/>
        <dbReference type="ChEBI" id="CHEBI:90615"/>
        <dbReference type="ChEBI" id="CHEBI:90616"/>
        <dbReference type="EC" id="2.1.1.72"/>
    </reaction>
</comment>
<comment type="caution">
    <text evidence="9">The sequence shown here is derived from an EMBL/GenBank/DDBJ whole genome shotgun (WGS) entry which is preliminary data.</text>
</comment>
<dbReference type="GO" id="GO:0032259">
    <property type="term" value="P:methylation"/>
    <property type="evidence" value="ECO:0007669"/>
    <property type="project" value="UniProtKB-KW"/>
</dbReference>
<dbReference type="Gene3D" id="1.10.1020.10">
    <property type="entry name" value="Adenine-specific Methyltransferase, Domain 2"/>
    <property type="match status" value="1"/>
</dbReference>
<evidence type="ECO:0000256" key="4">
    <source>
        <dbReference type="ARBA" id="ARBA00022679"/>
    </source>
</evidence>
<dbReference type="GO" id="GO:0043565">
    <property type="term" value="F:sequence-specific DNA binding"/>
    <property type="evidence" value="ECO:0007669"/>
    <property type="project" value="TreeGrafter"/>
</dbReference>
<evidence type="ECO:0000256" key="7">
    <source>
        <dbReference type="PIRSR" id="PIRSR000398-1"/>
    </source>
</evidence>
<dbReference type="PROSITE" id="PS00092">
    <property type="entry name" value="N6_MTASE"/>
    <property type="match status" value="1"/>
</dbReference>
<evidence type="ECO:0000313" key="10">
    <source>
        <dbReference type="Proteomes" id="UP000286003"/>
    </source>
</evidence>
<dbReference type="EMBL" id="QRQM01000040">
    <property type="protein sequence ID" value="RHN02089.1"/>
    <property type="molecule type" value="Genomic_DNA"/>
</dbReference>